<evidence type="ECO:0000256" key="6">
    <source>
        <dbReference type="PROSITE-ProRule" id="PRU00146"/>
    </source>
</evidence>
<evidence type="ECO:0000259" key="8">
    <source>
        <dbReference type="PROSITE" id="PS50016"/>
    </source>
</evidence>
<evidence type="ECO:0000256" key="7">
    <source>
        <dbReference type="SAM" id="MobiDB-lite"/>
    </source>
</evidence>
<dbReference type="RefSeq" id="XP_056069182.1">
    <property type="nucleotide sequence ID" value="XM_056217626.1"/>
</dbReference>
<evidence type="ECO:0000256" key="1">
    <source>
        <dbReference type="ARBA" id="ARBA00008383"/>
    </source>
</evidence>
<dbReference type="Proteomes" id="UP001140513">
    <property type="component" value="Unassembled WGS sequence"/>
</dbReference>
<dbReference type="InterPro" id="IPR013083">
    <property type="entry name" value="Znf_RING/FYVE/PHD"/>
</dbReference>
<keyword evidence="2" id="KW-0808">Transferase</keyword>
<feature type="region of interest" description="Disordered" evidence="7">
    <location>
        <begin position="302"/>
        <end position="367"/>
    </location>
</feature>
<dbReference type="PROSITE" id="PS01359">
    <property type="entry name" value="ZF_PHD_1"/>
    <property type="match status" value="1"/>
</dbReference>
<dbReference type="InterPro" id="IPR001965">
    <property type="entry name" value="Znf_PHD"/>
</dbReference>
<dbReference type="Pfam" id="PF02515">
    <property type="entry name" value="CoA_transf_3"/>
    <property type="match status" value="1"/>
</dbReference>
<comment type="caution">
    <text evidence="9">The sequence shown here is derived from an EMBL/GenBank/DDBJ whole genome shotgun (WGS) entry which is preliminary data.</text>
</comment>
<dbReference type="GO" id="GO:0005739">
    <property type="term" value="C:mitochondrion"/>
    <property type="evidence" value="ECO:0007669"/>
    <property type="project" value="TreeGrafter"/>
</dbReference>
<evidence type="ECO:0000256" key="3">
    <source>
        <dbReference type="ARBA" id="ARBA00022723"/>
    </source>
</evidence>
<feature type="region of interest" description="Disordered" evidence="7">
    <location>
        <begin position="656"/>
        <end position="691"/>
    </location>
</feature>
<dbReference type="Gene3D" id="3.30.1540.10">
    <property type="entry name" value="formyl-coa transferase, domain 3"/>
    <property type="match status" value="1"/>
</dbReference>
<dbReference type="SUPFAM" id="SSF89796">
    <property type="entry name" value="CoA-transferase family III (CaiB/BaiF)"/>
    <property type="match status" value="1"/>
</dbReference>
<dbReference type="PANTHER" id="PTHR48207:SF3">
    <property type="entry name" value="SUCCINATE--HYDROXYMETHYLGLUTARATE COA-TRANSFERASE"/>
    <property type="match status" value="1"/>
</dbReference>
<dbReference type="GO" id="GO:0008270">
    <property type="term" value="F:zinc ion binding"/>
    <property type="evidence" value="ECO:0007669"/>
    <property type="project" value="UniProtKB-KW"/>
</dbReference>
<feature type="compositionally biased region" description="Polar residues" evidence="7">
    <location>
        <begin position="659"/>
        <end position="691"/>
    </location>
</feature>
<dbReference type="GeneID" id="80912403"/>
<organism evidence="9 10">
    <name type="scientific">Didymosphaeria variabile</name>
    <dbReference type="NCBI Taxonomy" id="1932322"/>
    <lineage>
        <taxon>Eukaryota</taxon>
        <taxon>Fungi</taxon>
        <taxon>Dikarya</taxon>
        <taxon>Ascomycota</taxon>
        <taxon>Pezizomycotina</taxon>
        <taxon>Dothideomycetes</taxon>
        <taxon>Pleosporomycetidae</taxon>
        <taxon>Pleosporales</taxon>
        <taxon>Massarineae</taxon>
        <taxon>Didymosphaeriaceae</taxon>
        <taxon>Didymosphaeria</taxon>
    </lineage>
</organism>
<comment type="similarity">
    <text evidence="1">Belongs to the CoA-transferase III family.</text>
</comment>
<feature type="compositionally biased region" description="Polar residues" evidence="7">
    <location>
        <begin position="328"/>
        <end position="340"/>
    </location>
</feature>
<dbReference type="InterPro" id="IPR044855">
    <property type="entry name" value="CoA-Trfase_III_dom3_sf"/>
</dbReference>
<accession>A0A9W8XIE5</accession>
<dbReference type="SUPFAM" id="SSF57903">
    <property type="entry name" value="FYVE/PHD zinc finger"/>
    <property type="match status" value="1"/>
</dbReference>
<dbReference type="InterPro" id="IPR019787">
    <property type="entry name" value="Znf_PHD-finger"/>
</dbReference>
<feature type="compositionally biased region" description="Basic and acidic residues" evidence="7">
    <location>
        <begin position="302"/>
        <end position="316"/>
    </location>
</feature>
<sequence>MDYATVSKINPGLIYASITGYGQTGPYSNRAGYDVMVEAEFGLMHITGARDGPPVKVGVAVTDLTTGLYTSNSIMAALLNRVKSGKGQHIDVALSDCQIATLANIASSALISGQKDSGRWGTSHREFNRAWAYSISLPVVASIVPYKAFKTSDGDILLGGGNDRLYGVLCTRIGKPEWILDERFKTNALRVQNRDALEDLIESETKKKTTAEWLDILEGCGMPYAAINDVQATLNHDHTIARGMVQQVEHPSCGPIKLVNTPVKYSESTPGIRTPPPTLGQHTDEILRDTLGMGSEDIESLRSEGVDMDPPNHRTADPTALNRPSPVSGASAQTNLSTSTAQPAPNAPIPPSPWASQNTIASTSNISGPSFPQFSAATAEILKRLQANQGNATAGTAAFEAKRAEVLQNYVTSDKLPTPPPIAGNGRRGRGGRLGTPLKTEGGAGSAGSTPASRGSGRGKGRGRGRGGGRGGKRKRTESEDSDVNAPHLALGDSDISDSYTPLPTRTKSGRSVNRPVAFVPTLPEPTQTVKRRRSTKTILAAQCKVCHRGTDPTNNRIVFCDSCNTAYHQYCHNPPINNEVVNVLEKEWLCGPCERSKQVVIEGTDGLTAAEGLSIDEKRAYFSTLPQARLVSLLLHASIRHPELPVFPPNVHDVIPDQATSPSNPSIPKFVPQSTSTSRPQNGHGSTSGTLRFQQLTNASGSDVDPSEAQLLGEMSIHRPSTMNPPSNPNGGSDQADYDDGYDSDPPANYPKAGNGLARTLRPESEDLQWLVDDNFEVFSHGWKGDGSGMGADGVLADAMEGVQSGRA</sequence>
<feature type="compositionally biased region" description="Polar residues" evidence="7">
    <location>
        <begin position="356"/>
        <end position="367"/>
    </location>
</feature>
<feature type="region of interest" description="Disordered" evidence="7">
    <location>
        <begin position="410"/>
        <end position="512"/>
    </location>
</feature>
<proteinExistence type="inferred from homology"/>
<protein>
    <recommendedName>
        <fullName evidence="8">PHD-type domain-containing protein</fullName>
    </recommendedName>
</protein>
<dbReference type="GO" id="GO:0047369">
    <property type="term" value="F:succinate-hydroxymethylglutarate CoA-transferase activity"/>
    <property type="evidence" value="ECO:0007669"/>
    <property type="project" value="TreeGrafter"/>
</dbReference>
<dbReference type="SMART" id="SM00249">
    <property type="entry name" value="PHD"/>
    <property type="match status" value="1"/>
</dbReference>
<dbReference type="InterPro" id="IPR003673">
    <property type="entry name" value="CoA-Trfase_fam_III"/>
</dbReference>
<keyword evidence="5" id="KW-0862">Zinc</keyword>
<dbReference type="EMBL" id="JAPEUX010000006">
    <property type="protein sequence ID" value="KAJ4350252.1"/>
    <property type="molecule type" value="Genomic_DNA"/>
</dbReference>
<feature type="compositionally biased region" description="Polar residues" evidence="7">
    <location>
        <begin position="720"/>
        <end position="732"/>
    </location>
</feature>
<feature type="compositionally biased region" description="Polar residues" evidence="7">
    <location>
        <begin position="497"/>
        <end position="512"/>
    </location>
</feature>
<dbReference type="InterPro" id="IPR011011">
    <property type="entry name" value="Znf_FYVE_PHD"/>
</dbReference>
<evidence type="ECO:0000256" key="4">
    <source>
        <dbReference type="ARBA" id="ARBA00022771"/>
    </source>
</evidence>
<feature type="region of interest" description="Disordered" evidence="7">
    <location>
        <begin position="719"/>
        <end position="759"/>
    </location>
</feature>
<reference evidence="9" key="1">
    <citation type="submission" date="2022-10" db="EMBL/GenBank/DDBJ databases">
        <title>Tapping the CABI collections for fungal endophytes: first genome assemblies for Collariella, Neodidymelliopsis, Ascochyta clinopodiicola, Didymella pomorum, Didymosphaeria variabile, Neocosmospora piperis and Neocucurbitaria cava.</title>
        <authorList>
            <person name="Hill R."/>
        </authorList>
    </citation>
    <scope>NUCLEOTIDE SEQUENCE</scope>
    <source>
        <strain evidence="9">IMI 356815</strain>
    </source>
</reference>
<evidence type="ECO:0000313" key="10">
    <source>
        <dbReference type="Proteomes" id="UP001140513"/>
    </source>
</evidence>
<dbReference type="PROSITE" id="PS50016">
    <property type="entry name" value="ZF_PHD_2"/>
    <property type="match status" value="1"/>
</dbReference>
<dbReference type="InterPro" id="IPR050483">
    <property type="entry name" value="CoA-transferase_III_domain"/>
</dbReference>
<dbReference type="Gene3D" id="3.40.50.10540">
    <property type="entry name" value="Crotonobetainyl-coa:carnitine coa-transferase, domain 1"/>
    <property type="match status" value="2"/>
</dbReference>
<keyword evidence="3" id="KW-0479">Metal-binding</keyword>
<gene>
    <name evidence="9" type="ORF">N0V89_008873</name>
</gene>
<keyword evidence="10" id="KW-1185">Reference proteome</keyword>
<evidence type="ECO:0000256" key="2">
    <source>
        <dbReference type="ARBA" id="ARBA00022679"/>
    </source>
</evidence>
<feature type="domain" description="PHD-type" evidence="8">
    <location>
        <begin position="541"/>
        <end position="597"/>
    </location>
</feature>
<feature type="compositionally biased region" description="Basic residues" evidence="7">
    <location>
        <begin position="457"/>
        <end position="476"/>
    </location>
</feature>
<evidence type="ECO:0000313" key="9">
    <source>
        <dbReference type="EMBL" id="KAJ4350252.1"/>
    </source>
</evidence>
<dbReference type="OrthoDB" id="5863171at2759"/>
<evidence type="ECO:0000256" key="5">
    <source>
        <dbReference type="ARBA" id="ARBA00022833"/>
    </source>
</evidence>
<dbReference type="AlphaFoldDB" id="A0A9W8XIE5"/>
<dbReference type="InterPro" id="IPR023606">
    <property type="entry name" value="CoA-Trfase_III_dom_1_sf"/>
</dbReference>
<name>A0A9W8XIE5_9PLEO</name>
<keyword evidence="4 6" id="KW-0863">Zinc-finger</keyword>
<dbReference type="Gene3D" id="3.30.40.10">
    <property type="entry name" value="Zinc/RING finger domain, C3HC4 (zinc finger)"/>
    <property type="match status" value="1"/>
</dbReference>
<dbReference type="InterPro" id="IPR019786">
    <property type="entry name" value="Zinc_finger_PHD-type_CS"/>
</dbReference>
<dbReference type="PANTHER" id="PTHR48207">
    <property type="entry name" value="SUCCINATE--HYDROXYMETHYLGLUTARATE COA-TRANSFERASE"/>
    <property type="match status" value="1"/>
</dbReference>
<dbReference type="CDD" id="cd15502">
    <property type="entry name" value="PHD_Phf1p_Phf2p_like"/>
    <property type="match status" value="1"/>
</dbReference>
<dbReference type="Pfam" id="PF00628">
    <property type="entry name" value="PHD"/>
    <property type="match status" value="1"/>
</dbReference>